<protein>
    <submittedName>
        <fullName evidence="6">Protein-S-isoprenylcysteine methyltransferase</fullName>
    </submittedName>
</protein>
<evidence type="ECO:0000313" key="7">
    <source>
        <dbReference type="Proteomes" id="UP001144323"/>
    </source>
</evidence>
<dbReference type="AlphaFoldDB" id="A0A9W6GQL4"/>
<accession>A0A9W6GQL4</accession>
<dbReference type="Gene3D" id="1.20.120.1630">
    <property type="match status" value="1"/>
</dbReference>
<gene>
    <name evidence="6" type="ORF">LMG27198_00880</name>
</gene>
<dbReference type="GO" id="GO:0008168">
    <property type="term" value="F:methyltransferase activity"/>
    <property type="evidence" value="ECO:0007669"/>
    <property type="project" value="UniProtKB-KW"/>
</dbReference>
<dbReference type="GO" id="GO:0012505">
    <property type="term" value="C:endomembrane system"/>
    <property type="evidence" value="ECO:0007669"/>
    <property type="project" value="UniProtKB-SubCell"/>
</dbReference>
<dbReference type="PANTHER" id="PTHR12714">
    <property type="entry name" value="PROTEIN-S ISOPRENYLCYSTEINE O-METHYLTRANSFERASE"/>
    <property type="match status" value="1"/>
</dbReference>
<feature type="transmembrane region" description="Helical" evidence="5">
    <location>
        <begin position="54"/>
        <end position="73"/>
    </location>
</feature>
<dbReference type="Pfam" id="PF04191">
    <property type="entry name" value="PEMT"/>
    <property type="match status" value="1"/>
</dbReference>
<name>A0A9W6GQL4_9HYPH</name>
<dbReference type="EMBL" id="BSEC01000001">
    <property type="protein sequence ID" value="GLI91096.1"/>
    <property type="molecule type" value="Genomic_DNA"/>
</dbReference>
<keyword evidence="6" id="KW-0808">Transferase</keyword>
<proteinExistence type="predicted"/>
<sequence>MQKSPVSKMNSWTKEKLFDLATAAPLILWFSLAAVGCLFRIIEILETGGDTFAVISQLANLSFFALVVSVLFLRRLPIRKADGIGPKFAGFVGCIAPLMVLALPRKVVSFPLGHLLSAVSFIGIVASIYAVFWLGRSFSILPQARGLVTDGPYRHVRHPLYLAEFLVIFSRAAELAPPWPIVVVTLVLVAQILRMQFEERLLCETYPAYREYMRRTARLVPGVY</sequence>
<feature type="transmembrane region" description="Helical" evidence="5">
    <location>
        <begin position="85"/>
        <end position="103"/>
    </location>
</feature>
<dbReference type="RefSeq" id="WP_281799656.1">
    <property type="nucleotide sequence ID" value="NZ_BSEC01000001.1"/>
</dbReference>
<keyword evidence="2 5" id="KW-0812">Transmembrane</keyword>
<keyword evidence="4 5" id="KW-0472">Membrane</keyword>
<feature type="transmembrane region" description="Helical" evidence="5">
    <location>
        <begin position="115"/>
        <end position="135"/>
    </location>
</feature>
<evidence type="ECO:0000256" key="4">
    <source>
        <dbReference type="ARBA" id="ARBA00023136"/>
    </source>
</evidence>
<dbReference type="GO" id="GO:0032259">
    <property type="term" value="P:methylation"/>
    <property type="evidence" value="ECO:0007669"/>
    <property type="project" value="UniProtKB-KW"/>
</dbReference>
<comment type="caution">
    <text evidence="6">The sequence shown here is derived from an EMBL/GenBank/DDBJ whole genome shotgun (WGS) entry which is preliminary data.</text>
</comment>
<dbReference type="InterPro" id="IPR007318">
    <property type="entry name" value="Phopholipid_MeTrfase"/>
</dbReference>
<comment type="subcellular location">
    <subcellularLocation>
        <location evidence="1">Endomembrane system</location>
        <topology evidence="1">Multi-pass membrane protein</topology>
    </subcellularLocation>
</comment>
<feature type="transmembrane region" description="Helical" evidence="5">
    <location>
        <begin position="20"/>
        <end position="42"/>
    </location>
</feature>
<dbReference type="PANTHER" id="PTHR12714:SF9">
    <property type="entry name" value="PROTEIN-S-ISOPRENYLCYSTEINE O-METHYLTRANSFERASE"/>
    <property type="match status" value="1"/>
</dbReference>
<keyword evidence="3 5" id="KW-1133">Transmembrane helix</keyword>
<organism evidence="6 7">
    <name type="scientific">Methylocystis echinoides</name>
    <dbReference type="NCBI Taxonomy" id="29468"/>
    <lineage>
        <taxon>Bacteria</taxon>
        <taxon>Pseudomonadati</taxon>
        <taxon>Pseudomonadota</taxon>
        <taxon>Alphaproteobacteria</taxon>
        <taxon>Hyphomicrobiales</taxon>
        <taxon>Methylocystaceae</taxon>
        <taxon>Methylocystis</taxon>
    </lineage>
</organism>
<keyword evidence="7" id="KW-1185">Reference proteome</keyword>
<evidence type="ECO:0000256" key="2">
    <source>
        <dbReference type="ARBA" id="ARBA00022692"/>
    </source>
</evidence>
<dbReference type="Proteomes" id="UP001144323">
    <property type="component" value="Unassembled WGS sequence"/>
</dbReference>
<keyword evidence="6" id="KW-0489">Methyltransferase</keyword>
<evidence type="ECO:0000256" key="5">
    <source>
        <dbReference type="SAM" id="Phobius"/>
    </source>
</evidence>
<evidence type="ECO:0000256" key="3">
    <source>
        <dbReference type="ARBA" id="ARBA00022989"/>
    </source>
</evidence>
<evidence type="ECO:0000256" key="1">
    <source>
        <dbReference type="ARBA" id="ARBA00004127"/>
    </source>
</evidence>
<evidence type="ECO:0000313" key="6">
    <source>
        <dbReference type="EMBL" id="GLI91096.1"/>
    </source>
</evidence>
<reference evidence="6" key="1">
    <citation type="journal article" date="2023" name="Int. J. Syst. Evol. Microbiol.">
        <title>Methylocystis iwaonis sp. nov., a type II methane-oxidizing bacterium from surface soil of a rice paddy field in Japan, and emended description of the genus Methylocystis (ex Whittenbury et al. 1970) Bowman et al. 1993.</title>
        <authorList>
            <person name="Kaise H."/>
            <person name="Sawadogo J.B."/>
            <person name="Alam M.S."/>
            <person name="Ueno C."/>
            <person name="Dianou D."/>
            <person name="Shinjo R."/>
            <person name="Asakawa S."/>
        </authorList>
    </citation>
    <scope>NUCLEOTIDE SEQUENCE</scope>
    <source>
        <strain evidence="6">LMG27198</strain>
    </source>
</reference>